<organism evidence="3 4">
    <name type="scientific">Halostagnicola larsenii XH-48</name>
    <dbReference type="NCBI Taxonomy" id="797299"/>
    <lineage>
        <taxon>Archaea</taxon>
        <taxon>Methanobacteriati</taxon>
        <taxon>Methanobacteriota</taxon>
        <taxon>Stenosarchaea group</taxon>
        <taxon>Halobacteria</taxon>
        <taxon>Halobacteriales</taxon>
        <taxon>Natrialbaceae</taxon>
        <taxon>Halostagnicola</taxon>
    </lineage>
</organism>
<dbReference type="Pfam" id="PF18545">
    <property type="entry name" value="HalOD1"/>
    <property type="match status" value="1"/>
</dbReference>
<dbReference type="RefSeq" id="WP_049953812.1">
    <property type="nucleotide sequence ID" value="NZ_CP007055.1"/>
</dbReference>
<dbReference type="EMBL" id="CP007055">
    <property type="protein sequence ID" value="AHG00553.1"/>
    <property type="molecule type" value="Genomic_DNA"/>
</dbReference>
<evidence type="ECO:0000259" key="2">
    <source>
        <dbReference type="Pfam" id="PF18545"/>
    </source>
</evidence>
<dbReference type="Proteomes" id="UP000019024">
    <property type="component" value="Chromosome"/>
</dbReference>
<dbReference type="KEGG" id="hlr:HALLA_18940"/>
<protein>
    <recommendedName>
        <fullName evidence="2">Halobacterial output domain-containing protein</fullName>
    </recommendedName>
</protein>
<keyword evidence="4" id="KW-1185">Reference proteome</keyword>
<feature type="region of interest" description="Disordered" evidence="1">
    <location>
        <begin position="1"/>
        <end position="21"/>
    </location>
</feature>
<proteinExistence type="predicted"/>
<evidence type="ECO:0000313" key="4">
    <source>
        <dbReference type="Proteomes" id="UP000019024"/>
    </source>
</evidence>
<feature type="domain" description="Halobacterial output" evidence="2">
    <location>
        <begin position="20"/>
        <end position="93"/>
    </location>
</feature>
<dbReference type="OrthoDB" id="271604at2157"/>
<reference evidence="3 4" key="1">
    <citation type="submission" date="2014-01" db="EMBL/GenBank/DDBJ databases">
        <authorList>
            <consortium name="DOE Joint Genome Institute"/>
            <person name="Anderson I."/>
            <person name="Huntemann M."/>
            <person name="Han J."/>
            <person name="Chen A."/>
            <person name="Kyrpides N."/>
            <person name="Mavromatis K."/>
            <person name="Markowitz V."/>
            <person name="Palaniappan K."/>
            <person name="Ivanova N."/>
            <person name="Schaumberg A."/>
            <person name="Pati A."/>
            <person name="Liolios K."/>
            <person name="Nordberg H.P."/>
            <person name="Cantor M.N."/>
            <person name="Hua S.X."/>
            <person name="Woyke T."/>
        </authorList>
    </citation>
    <scope>NUCLEOTIDE SEQUENCE [LARGE SCALE GENOMIC DNA]</scope>
    <source>
        <strain evidence="3 4">XH-48</strain>
    </source>
</reference>
<evidence type="ECO:0000256" key="1">
    <source>
        <dbReference type="SAM" id="MobiDB-lite"/>
    </source>
</evidence>
<dbReference type="AlphaFoldDB" id="W0JU38"/>
<dbReference type="GeneID" id="25146473"/>
<name>W0JU38_9EURY</name>
<dbReference type="eggNOG" id="arCOG08989">
    <property type="taxonomic scope" value="Archaea"/>
</dbReference>
<evidence type="ECO:0000313" key="3">
    <source>
        <dbReference type="EMBL" id="AHG00553.1"/>
    </source>
</evidence>
<accession>W0JU38</accession>
<sequence length="96" mass="10291">MVSPDDSAGSPSSHVVTVDGRQPSEAIISAIATLSGTDAASLPPLYDVIDPEALDSLYEHVRERNGGDSSAYQIVFPYEGYEVCVEFDGRIRLETS</sequence>
<dbReference type="InterPro" id="IPR040624">
    <property type="entry name" value="HalOD1"/>
</dbReference>
<dbReference type="PATRIC" id="fig|797299.3.peg.2783"/>
<gene>
    <name evidence="3" type="ORF">HALLA_18940</name>
</gene>
<dbReference type="HOGENOM" id="CLU_159738_1_2_2"/>